<name>A0AAE0EP14_9CHLO</name>
<organism evidence="1 2">
    <name type="scientific">Cymbomonas tetramitiformis</name>
    <dbReference type="NCBI Taxonomy" id="36881"/>
    <lineage>
        <taxon>Eukaryota</taxon>
        <taxon>Viridiplantae</taxon>
        <taxon>Chlorophyta</taxon>
        <taxon>Pyramimonadophyceae</taxon>
        <taxon>Pyramimonadales</taxon>
        <taxon>Pyramimonadaceae</taxon>
        <taxon>Cymbomonas</taxon>
    </lineage>
</organism>
<evidence type="ECO:0000313" key="2">
    <source>
        <dbReference type="Proteomes" id="UP001190700"/>
    </source>
</evidence>
<gene>
    <name evidence="1" type="ORF">CYMTET_54437</name>
</gene>
<comment type="caution">
    <text evidence="1">The sequence shown here is derived from an EMBL/GenBank/DDBJ whole genome shotgun (WGS) entry which is preliminary data.</text>
</comment>
<reference evidence="1 2" key="1">
    <citation type="journal article" date="2015" name="Genome Biol. Evol.">
        <title>Comparative Genomics of a Bacterivorous Green Alga Reveals Evolutionary Causalities and Consequences of Phago-Mixotrophic Mode of Nutrition.</title>
        <authorList>
            <person name="Burns J.A."/>
            <person name="Paasch A."/>
            <person name="Narechania A."/>
            <person name="Kim E."/>
        </authorList>
    </citation>
    <scope>NUCLEOTIDE SEQUENCE [LARGE SCALE GENOMIC DNA]</scope>
    <source>
        <strain evidence="1 2">PLY_AMNH</strain>
    </source>
</reference>
<dbReference type="AlphaFoldDB" id="A0AAE0EP14"/>
<evidence type="ECO:0000313" key="1">
    <source>
        <dbReference type="EMBL" id="KAK3235356.1"/>
    </source>
</evidence>
<sequence length="159" mass="16980">MGAGGEAKELEVVIRHLTDQQPRPHAAGCRPAPTKHNGATYKSVPELWGYEDSEGHSLLVLALRIAMVILRHADDVLMATTPVTGTHCVLTALRVLQWTHPRIEDLITGRACVLGDEFDTGCSVDTGTGSGSDSDPLPEAFMYVYGPAGDVAVTKDEDA</sequence>
<protein>
    <submittedName>
        <fullName evidence="1">Uncharacterized protein</fullName>
    </submittedName>
</protein>
<accession>A0AAE0EP14</accession>
<keyword evidence="2" id="KW-1185">Reference proteome</keyword>
<dbReference type="EMBL" id="LGRX02035309">
    <property type="protein sequence ID" value="KAK3235356.1"/>
    <property type="molecule type" value="Genomic_DNA"/>
</dbReference>
<dbReference type="Proteomes" id="UP001190700">
    <property type="component" value="Unassembled WGS sequence"/>
</dbReference>
<proteinExistence type="predicted"/>